<dbReference type="Proteomes" id="UP000789901">
    <property type="component" value="Unassembled WGS sequence"/>
</dbReference>
<keyword evidence="3" id="KW-1185">Reference proteome</keyword>
<feature type="compositionally biased region" description="Acidic residues" evidence="1">
    <location>
        <begin position="220"/>
        <end position="244"/>
    </location>
</feature>
<proteinExistence type="predicted"/>
<accession>A0ABN7W944</accession>
<reference evidence="2 3" key="1">
    <citation type="submission" date="2021-06" db="EMBL/GenBank/DDBJ databases">
        <authorList>
            <person name="Kallberg Y."/>
            <person name="Tangrot J."/>
            <person name="Rosling A."/>
        </authorList>
    </citation>
    <scope>NUCLEOTIDE SEQUENCE [LARGE SCALE GENOMIC DNA]</scope>
    <source>
        <strain evidence="2 3">120-4 pot B 10/14</strain>
    </source>
</reference>
<evidence type="ECO:0000313" key="2">
    <source>
        <dbReference type="EMBL" id="CAG8822149.1"/>
    </source>
</evidence>
<comment type="caution">
    <text evidence="2">The sequence shown here is derived from an EMBL/GenBank/DDBJ whole genome shotgun (WGS) entry which is preliminary data.</text>
</comment>
<dbReference type="EMBL" id="CAJVQB010035143">
    <property type="protein sequence ID" value="CAG8822149.1"/>
    <property type="molecule type" value="Genomic_DNA"/>
</dbReference>
<feature type="non-terminal residue" evidence="2">
    <location>
        <position position="1"/>
    </location>
</feature>
<sequence>MKRQRNSYSVEEKQKAMELARQTSNTYAANHYSLDLTMLGQWVKQFSQGTLSKKSSRSIGSGRYPFFSEEETQLYEWQFVIRLYQKYEYPLGMMDKMPVWFDMAESLIIDSKAPLVIIFKGKIWPINTPPPPASVVVWFQDKGWMDEPGMQKWITIYQPLDICINKPFKDRLRKLWHEWMANDIIVQAFKKCDILNCLSGSEVHLIYNDDEGDIDKSDEYNEDKEFNEDYEEGEFDEGNEDDNSNEYNKWPECFVVIEV</sequence>
<evidence type="ECO:0000313" key="3">
    <source>
        <dbReference type="Proteomes" id="UP000789901"/>
    </source>
</evidence>
<protein>
    <submittedName>
        <fullName evidence="2">22358_t:CDS:1</fullName>
    </submittedName>
</protein>
<name>A0ABN7W944_GIGMA</name>
<evidence type="ECO:0000256" key="1">
    <source>
        <dbReference type="SAM" id="MobiDB-lite"/>
    </source>
</evidence>
<feature type="region of interest" description="Disordered" evidence="1">
    <location>
        <begin position="214"/>
        <end position="247"/>
    </location>
</feature>
<organism evidence="2 3">
    <name type="scientific">Gigaspora margarita</name>
    <dbReference type="NCBI Taxonomy" id="4874"/>
    <lineage>
        <taxon>Eukaryota</taxon>
        <taxon>Fungi</taxon>
        <taxon>Fungi incertae sedis</taxon>
        <taxon>Mucoromycota</taxon>
        <taxon>Glomeromycotina</taxon>
        <taxon>Glomeromycetes</taxon>
        <taxon>Diversisporales</taxon>
        <taxon>Gigasporaceae</taxon>
        <taxon>Gigaspora</taxon>
    </lineage>
</organism>
<gene>
    <name evidence="2" type="ORF">GMARGA_LOCUS28018</name>
</gene>